<name>A0A9P6IC49_9PEZI</name>
<reference evidence="1" key="1">
    <citation type="submission" date="2020-03" db="EMBL/GenBank/DDBJ databases">
        <authorList>
            <person name="He L."/>
        </authorList>
    </citation>
    <scope>NUCLEOTIDE SEQUENCE</scope>
    <source>
        <strain evidence="1">CkLH20</strain>
    </source>
</reference>
<gene>
    <name evidence="1" type="ORF">CkaCkLH20_03195</name>
</gene>
<proteinExistence type="predicted"/>
<dbReference type="GeneID" id="62158988"/>
<evidence type="ECO:0000313" key="1">
    <source>
        <dbReference type="EMBL" id="KAF9879652.1"/>
    </source>
</evidence>
<evidence type="ECO:0000313" key="2">
    <source>
        <dbReference type="Proteomes" id="UP000781932"/>
    </source>
</evidence>
<accession>A0A9P6IC49</accession>
<dbReference type="AlphaFoldDB" id="A0A9P6IC49"/>
<keyword evidence="2" id="KW-1185">Reference proteome</keyword>
<dbReference type="EMBL" id="JAATWM020000007">
    <property type="protein sequence ID" value="KAF9879652.1"/>
    <property type="molecule type" value="Genomic_DNA"/>
</dbReference>
<dbReference type="RefSeq" id="XP_038749113.1">
    <property type="nucleotide sequence ID" value="XM_038885914.1"/>
</dbReference>
<comment type="caution">
    <text evidence="1">The sequence shown here is derived from an EMBL/GenBank/DDBJ whole genome shotgun (WGS) entry which is preliminary data.</text>
</comment>
<sequence>MHTKSFLGVVITITIFLHGVPAPPIVVGAIIPLVVTGGSYGIVAASIADEAKRKDTKDREFEKPAIVRPARMVRKVAAKMERTPDGPGLAPPGVPQFNWDSCFHEARQSQIVVEGPVGNHGIRAIGLPPVCMNLAVVLGGDVNGTATPIPCGSDCMDWVNMTPGNHDGVRHMINSKLLEKK</sequence>
<protein>
    <submittedName>
        <fullName evidence="1">Uncharacterized protein</fullName>
    </submittedName>
</protein>
<organism evidence="1 2">
    <name type="scientific">Colletotrichum karsti</name>
    <dbReference type="NCBI Taxonomy" id="1095194"/>
    <lineage>
        <taxon>Eukaryota</taxon>
        <taxon>Fungi</taxon>
        <taxon>Dikarya</taxon>
        <taxon>Ascomycota</taxon>
        <taxon>Pezizomycotina</taxon>
        <taxon>Sordariomycetes</taxon>
        <taxon>Hypocreomycetidae</taxon>
        <taxon>Glomerellales</taxon>
        <taxon>Glomerellaceae</taxon>
        <taxon>Colletotrichum</taxon>
        <taxon>Colletotrichum boninense species complex</taxon>
    </lineage>
</organism>
<dbReference type="Proteomes" id="UP000781932">
    <property type="component" value="Unassembled WGS sequence"/>
</dbReference>
<dbReference type="OrthoDB" id="4161406at2759"/>
<reference evidence="1" key="2">
    <citation type="submission" date="2020-11" db="EMBL/GenBank/DDBJ databases">
        <title>Whole genome sequencing of Colletotrichum sp.</title>
        <authorList>
            <person name="Li H."/>
        </authorList>
    </citation>
    <scope>NUCLEOTIDE SEQUENCE</scope>
    <source>
        <strain evidence="1">CkLH20</strain>
    </source>
</reference>